<organism evidence="2">
    <name type="scientific">Hexamita inflata</name>
    <dbReference type="NCBI Taxonomy" id="28002"/>
    <lineage>
        <taxon>Eukaryota</taxon>
        <taxon>Metamonada</taxon>
        <taxon>Diplomonadida</taxon>
        <taxon>Hexamitidae</taxon>
        <taxon>Hexamitinae</taxon>
        <taxon>Hexamita</taxon>
    </lineage>
</organism>
<feature type="transmembrane region" description="Helical" evidence="1">
    <location>
        <begin position="239"/>
        <end position="258"/>
    </location>
</feature>
<comment type="caution">
    <text evidence="2">The sequence shown here is derived from an EMBL/GenBank/DDBJ whole genome shotgun (WGS) entry which is preliminary data.</text>
</comment>
<dbReference type="AlphaFoldDB" id="A0AA86TTP9"/>
<sequence length="288" mass="32706">MTNIMQQLKDILMGKFKSRTQLLIYGAVMLLTFSAFMLSAWLTFNHNIWVTTGSKERYYAPWEYTFSKLGSFDAECNPHFFLLFSACLWSLVVFDIPLTFFMHRHNAIISKPGAIVSSVFYVIGWLGIFLDGCFCSSHRKIGNSNVEFMAIHIKVSGAGMGGFAIALFNNAVLMFRDRFTWVKKVKWANHSGRNLYKCHGHVFAAAAIMAVILIVCVICLNLDIKVEKPWMKYLIGGEIQENICICGLILTLVWNAMVMPVEIPTFKAVEETQQLIMRDVNTENKNLA</sequence>
<evidence type="ECO:0000313" key="3">
    <source>
        <dbReference type="EMBL" id="CAL6002939.1"/>
    </source>
</evidence>
<protein>
    <submittedName>
        <fullName evidence="2">Uncharacterized protein</fullName>
    </submittedName>
</protein>
<keyword evidence="1" id="KW-0472">Membrane</keyword>
<feature type="transmembrane region" description="Helical" evidence="1">
    <location>
        <begin position="22"/>
        <end position="44"/>
    </location>
</feature>
<proteinExistence type="predicted"/>
<reference evidence="2" key="1">
    <citation type="submission" date="2023-06" db="EMBL/GenBank/DDBJ databases">
        <authorList>
            <person name="Kurt Z."/>
        </authorList>
    </citation>
    <scope>NUCLEOTIDE SEQUENCE</scope>
</reference>
<name>A0AA86TTP9_9EUKA</name>
<dbReference type="Proteomes" id="UP001642409">
    <property type="component" value="Unassembled WGS sequence"/>
</dbReference>
<keyword evidence="1" id="KW-1133">Transmembrane helix</keyword>
<feature type="transmembrane region" description="Helical" evidence="1">
    <location>
        <begin position="80"/>
        <end position="101"/>
    </location>
</feature>
<feature type="transmembrane region" description="Helical" evidence="1">
    <location>
        <begin position="113"/>
        <end position="130"/>
    </location>
</feature>
<gene>
    <name evidence="2" type="ORF">HINF_LOCUS14222</name>
    <name evidence="3" type="ORF">HINF_LOCUS18163</name>
</gene>
<evidence type="ECO:0000313" key="4">
    <source>
        <dbReference type="Proteomes" id="UP001642409"/>
    </source>
</evidence>
<reference evidence="3 4" key="2">
    <citation type="submission" date="2024-07" db="EMBL/GenBank/DDBJ databases">
        <authorList>
            <person name="Akdeniz Z."/>
        </authorList>
    </citation>
    <scope>NUCLEOTIDE SEQUENCE [LARGE SCALE GENOMIC DNA]</scope>
</reference>
<accession>A0AA86TTP9</accession>
<feature type="transmembrane region" description="Helical" evidence="1">
    <location>
        <begin position="150"/>
        <end position="175"/>
    </location>
</feature>
<dbReference type="EMBL" id="CATOUU010000369">
    <property type="protein sequence ID" value="CAI9926577.1"/>
    <property type="molecule type" value="Genomic_DNA"/>
</dbReference>
<keyword evidence="4" id="KW-1185">Reference proteome</keyword>
<evidence type="ECO:0000256" key="1">
    <source>
        <dbReference type="SAM" id="Phobius"/>
    </source>
</evidence>
<dbReference type="EMBL" id="CAXDID020000046">
    <property type="protein sequence ID" value="CAL6002939.1"/>
    <property type="molecule type" value="Genomic_DNA"/>
</dbReference>
<keyword evidence="1" id="KW-0812">Transmembrane</keyword>
<feature type="transmembrane region" description="Helical" evidence="1">
    <location>
        <begin position="202"/>
        <end position="224"/>
    </location>
</feature>
<evidence type="ECO:0000313" key="2">
    <source>
        <dbReference type="EMBL" id="CAI9926577.1"/>
    </source>
</evidence>